<keyword evidence="3" id="KW-0418">Kinase</keyword>
<organism evidence="7 8">
    <name type="scientific">Micromonospora wenchangensis</name>
    <dbReference type="NCBI Taxonomy" id="1185415"/>
    <lineage>
        <taxon>Bacteria</taxon>
        <taxon>Bacillati</taxon>
        <taxon>Actinomycetota</taxon>
        <taxon>Actinomycetes</taxon>
        <taxon>Micromonosporales</taxon>
        <taxon>Micromonosporaceae</taxon>
        <taxon>Micromonospora</taxon>
    </lineage>
</organism>
<sequence length="231" mass="23651">MALLHRAEISPSKLELLAGWLPAQPWYAGPGGGEPVRVAGYRFDDPAGEVGIETLLVRVGDAPVYQVPLTYRGAPLAGAERWLVGTTDHSVLGPRWVYDACGDPVYAVALATAIRTGGGQAEEYFETDAGRESRPPSMTIAVTGSVPVPVVGAVRRVRDGDPTVIGTDTVDLAVARRLSGGDLSGDDPSGGLSGGSLSGGGLSGGGSDAGMLTGSWPGQPTPLPLARVLPR</sequence>
<evidence type="ECO:0000313" key="7">
    <source>
        <dbReference type="EMBL" id="OWV08412.1"/>
    </source>
</evidence>
<evidence type="ECO:0000256" key="1">
    <source>
        <dbReference type="ARBA" id="ARBA00022679"/>
    </source>
</evidence>
<name>A0A246RMX3_9ACTN</name>
<feature type="compositionally biased region" description="Low complexity" evidence="5">
    <location>
        <begin position="181"/>
        <end position="190"/>
    </location>
</feature>
<dbReference type="OrthoDB" id="3787729at2"/>
<keyword evidence="8" id="KW-1185">Reference proteome</keyword>
<accession>A0A246RMX3</accession>
<evidence type="ECO:0000313" key="8">
    <source>
        <dbReference type="Proteomes" id="UP000197174"/>
    </source>
</evidence>
<proteinExistence type="predicted"/>
<dbReference type="EMBL" id="MZMV01000017">
    <property type="protein sequence ID" value="OWV08412.1"/>
    <property type="molecule type" value="Genomic_DNA"/>
</dbReference>
<dbReference type="Proteomes" id="UP000197174">
    <property type="component" value="Unassembled WGS sequence"/>
</dbReference>
<dbReference type="Pfam" id="PF18085">
    <property type="entry name" value="Mak_N_cap"/>
    <property type="match status" value="1"/>
</dbReference>
<dbReference type="RefSeq" id="WP_088644032.1">
    <property type="nucleotide sequence ID" value="NZ_MZMV01000017.1"/>
</dbReference>
<feature type="compositionally biased region" description="Gly residues" evidence="5">
    <location>
        <begin position="191"/>
        <end position="208"/>
    </location>
</feature>
<keyword evidence="4" id="KW-0067">ATP-binding</keyword>
<dbReference type="AlphaFoldDB" id="A0A246RMX3"/>
<evidence type="ECO:0000259" key="6">
    <source>
        <dbReference type="Pfam" id="PF18085"/>
    </source>
</evidence>
<evidence type="ECO:0000256" key="3">
    <source>
        <dbReference type="ARBA" id="ARBA00022777"/>
    </source>
</evidence>
<dbReference type="InterPro" id="IPR040999">
    <property type="entry name" value="Mak_N_cap"/>
</dbReference>
<reference evidence="7 8" key="1">
    <citation type="submission" date="2017-03" db="EMBL/GenBank/DDBJ databases">
        <title>Whole genome sequence of Micromonospora wenchangensis, isolated from mangrove soil.</title>
        <authorList>
            <person name="Yang H."/>
        </authorList>
    </citation>
    <scope>NUCLEOTIDE SEQUENCE [LARGE SCALE GENOMIC DNA]</scope>
    <source>
        <strain evidence="7 8">CCTCC AA 2012002</strain>
    </source>
</reference>
<dbReference type="GO" id="GO:0016301">
    <property type="term" value="F:kinase activity"/>
    <property type="evidence" value="ECO:0007669"/>
    <property type="project" value="UniProtKB-KW"/>
</dbReference>
<protein>
    <recommendedName>
        <fullName evidence="6">Maltokinase N-terminal cap domain-containing protein</fullName>
    </recommendedName>
</protein>
<keyword evidence="1" id="KW-0808">Transferase</keyword>
<feature type="domain" description="Maltokinase N-terminal cap" evidence="6">
    <location>
        <begin position="20"/>
        <end position="103"/>
    </location>
</feature>
<dbReference type="NCBIfam" id="NF047744">
    <property type="entry name" value="CG0192_rel"/>
    <property type="match status" value="1"/>
</dbReference>
<comment type="caution">
    <text evidence="7">The sequence shown here is derived from an EMBL/GenBank/DDBJ whole genome shotgun (WGS) entry which is preliminary data.</text>
</comment>
<evidence type="ECO:0000256" key="2">
    <source>
        <dbReference type="ARBA" id="ARBA00022741"/>
    </source>
</evidence>
<gene>
    <name evidence="7" type="ORF">B5D80_12625</name>
</gene>
<feature type="region of interest" description="Disordered" evidence="5">
    <location>
        <begin position="181"/>
        <end position="231"/>
    </location>
</feature>
<keyword evidence="2" id="KW-0547">Nucleotide-binding</keyword>
<dbReference type="GO" id="GO:0005524">
    <property type="term" value="F:ATP binding"/>
    <property type="evidence" value="ECO:0007669"/>
    <property type="project" value="UniProtKB-KW"/>
</dbReference>
<evidence type="ECO:0000256" key="5">
    <source>
        <dbReference type="SAM" id="MobiDB-lite"/>
    </source>
</evidence>
<evidence type="ECO:0000256" key="4">
    <source>
        <dbReference type="ARBA" id="ARBA00022840"/>
    </source>
</evidence>